<dbReference type="EMBL" id="OU015566">
    <property type="protein sequence ID" value="CAG5104793.1"/>
    <property type="molecule type" value="Genomic_DNA"/>
</dbReference>
<evidence type="ECO:0000313" key="6">
    <source>
        <dbReference type="EMBL" id="CAG5104793.1"/>
    </source>
</evidence>
<reference evidence="6 7" key="1">
    <citation type="submission" date="2021-04" db="EMBL/GenBank/DDBJ databases">
        <authorList>
            <person name="Bliznina A."/>
        </authorList>
    </citation>
    <scope>NUCLEOTIDE SEQUENCE [LARGE SCALE GENOMIC DNA]</scope>
</reference>
<dbReference type="PANTHER" id="PTHR11610:SF173">
    <property type="entry name" value="LIPASE DOMAIN-CONTAINING PROTEIN-RELATED"/>
    <property type="match status" value="1"/>
</dbReference>
<gene>
    <name evidence="6" type="ORF">OKIOD_LOCUS10312</name>
</gene>
<dbReference type="InterPro" id="IPR013818">
    <property type="entry name" value="Lipase"/>
</dbReference>
<sequence length="487" mass="54655">MKLLGASLLGTVFGDEVCYRHNQCEVGCFTNLPPWGGTDARPGSKLPNLPSDLNVNFHLDTTLETGVNIDYGNFDSLAASSFNPENPVYFIIHGYFDTGDEGWLQRISALILEQENANVFRVDWGEGSRTIQYAQAATDTQVVGGSVGCLIKDMEPFFRSMNSMVSKITCIGHSLGAQACGYVGQNVQKRYGVKLPVIHGLDPAEPYFKDTPDEVCLGYSDADFVSVIHSDATQFLSGGVQGLGLSYPVGHVDFWPNNGTNHPGCEGGLFDQITDNGGIWEGLRDFAVCYHQRAIRFFEESIPRNCNYKSYKCKRWTDFYEGYCLESWDNNLLPEMGWNSIHYKDIMPKPNLNEVYLNTGDKKPFCVHENLQRLYFNANTDRNLELDLEIQYLHSSGSPITLKINESPITPYEGFQMRTPLTLKENLGSINSLWVKLDFAGGLINLSHYATIDRIYIKHGEVQEESIYCPLEASMKVGQTYIFEKCQ</sequence>
<proteinExistence type="inferred from homology"/>
<dbReference type="Gene3D" id="3.40.50.1820">
    <property type="entry name" value="alpha/beta hydrolase"/>
    <property type="match status" value="1"/>
</dbReference>
<evidence type="ECO:0000256" key="1">
    <source>
        <dbReference type="ARBA" id="ARBA00004613"/>
    </source>
</evidence>
<name>A0ABN7SN88_OIKDI</name>
<evidence type="ECO:0000313" key="7">
    <source>
        <dbReference type="Proteomes" id="UP001158576"/>
    </source>
</evidence>
<comment type="subcellular location">
    <subcellularLocation>
        <location evidence="1">Secreted</location>
    </subcellularLocation>
</comment>
<keyword evidence="7" id="KW-1185">Reference proteome</keyword>
<dbReference type="SUPFAM" id="SSF53474">
    <property type="entry name" value="alpha/beta-Hydrolases"/>
    <property type="match status" value="1"/>
</dbReference>
<dbReference type="PANTHER" id="PTHR11610">
    <property type="entry name" value="LIPASE"/>
    <property type="match status" value="1"/>
</dbReference>
<feature type="domain" description="Lipase" evidence="5">
    <location>
        <begin position="24"/>
        <end position="365"/>
    </location>
</feature>
<comment type="similarity">
    <text evidence="2 4">Belongs to the AB hydrolase superfamily. Lipase family.</text>
</comment>
<evidence type="ECO:0000256" key="2">
    <source>
        <dbReference type="ARBA" id="ARBA00010701"/>
    </source>
</evidence>
<accession>A0ABN7SN88</accession>
<dbReference type="Pfam" id="PF00151">
    <property type="entry name" value="Lipase"/>
    <property type="match status" value="1"/>
</dbReference>
<dbReference type="PIRSF" id="PIRSF000865">
    <property type="entry name" value="Lipoprotein_lipase_LIPH"/>
    <property type="match status" value="1"/>
</dbReference>
<dbReference type="InterPro" id="IPR016272">
    <property type="entry name" value="Lipase_LIPH"/>
</dbReference>
<evidence type="ECO:0000259" key="5">
    <source>
        <dbReference type="Pfam" id="PF00151"/>
    </source>
</evidence>
<protein>
    <submittedName>
        <fullName evidence="6">Oidioi.mRNA.OKI2018_I69.chr1.g1547.t1.cds</fullName>
    </submittedName>
</protein>
<evidence type="ECO:0000256" key="4">
    <source>
        <dbReference type="RuleBase" id="RU004262"/>
    </source>
</evidence>
<evidence type="ECO:0000256" key="3">
    <source>
        <dbReference type="ARBA" id="ARBA00022525"/>
    </source>
</evidence>
<dbReference type="PRINTS" id="PR00821">
    <property type="entry name" value="TAGLIPASE"/>
</dbReference>
<keyword evidence="3" id="KW-0964">Secreted</keyword>
<dbReference type="Proteomes" id="UP001158576">
    <property type="component" value="Chromosome 1"/>
</dbReference>
<dbReference type="InterPro" id="IPR029058">
    <property type="entry name" value="AB_hydrolase_fold"/>
</dbReference>
<organism evidence="6 7">
    <name type="scientific">Oikopleura dioica</name>
    <name type="common">Tunicate</name>
    <dbReference type="NCBI Taxonomy" id="34765"/>
    <lineage>
        <taxon>Eukaryota</taxon>
        <taxon>Metazoa</taxon>
        <taxon>Chordata</taxon>
        <taxon>Tunicata</taxon>
        <taxon>Appendicularia</taxon>
        <taxon>Copelata</taxon>
        <taxon>Oikopleuridae</taxon>
        <taxon>Oikopleura</taxon>
    </lineage>
</organism>
<dbReference type="InterPro" id="IPR000734">
    <property type="entry name" value="TAG_lipase"/>
</dbReference>